<keyword evidence="2" id="KW-1185">Reference proteome</keyword>
<dbReference type="EMBL" id="KK102784">
    <property type="protein sequence ID" value="KIY96926.1"/>
    <property type="molecule type" value="Genomic_DNA"/>
</dbReference>
<organism evidence="1 2">
    <name type="scientific">Monoraphidium neglectum</name>
    <dbReference type="NCBI Taxonomy" id="145388"/>
    <lineage>
        <taxon>Eukaryota</taxon>
        <taxon>Viridiplantae</taxon>
        <taxon>Chlorophyta</taxon>
        <taxon>core chlorophytes</taxon>
        <taxon>Chlorophyceae</taxon>
        <taxon>CS clade</taxon>
        <taxon>Sphaeropleales</taxon>
        <taxon>Selenastraceae</taxon>
        <taxon>Monoraphidium</taxon>
    </lineage>
</organism>
<reference evidence="1 2" key="1">
    <citation type="journal article" date="2013" name="BMC Genomics">
        <title>Reconstruction of the lipid metabolism for the microalga Monoraphidium neglectum from its genome sequence reveals characteristics suitable for biofuel production.</title>
        <authorList>
            <person name="Bogen C."/>
            <person name="Al-Dilaimi A."/>
            <person name="Albersmeier A."/>
            <person name="Wichmann J."/>
            <person name="Grundmann M."/>
            <person name="Rupp O."/>
            <person name="Lauersen K.J."/>
            <person name="Blifernez-Klassen O."/>
            <person name="Kalinowski J."/>
            <person name="Goesmann A."/>
            <person name="Mussgnug J.H."/>
            <person name="Kruse O."/>
        </authorList>
    </citation>
    <scope>NUCLEOTIDE SEQUENCE [LARGE SCALE GENOMIC DNA]</scope>
    <source>
        <strain evidence="1 2">SAG 48.87</strain>
    </source>
</reference>
<name>A0A0D2M6S0_9CHLO</name>
<dbReference type="Proteomes" id="UP000054498">
    <property type="component" value="Unassembled WGS sequence"/>
</dbReference>
<accession>A0A0D2M6S0</accession>
<dbReference type="GeneID" id="25728256"/>
<protein>
    <submittedName>
        <fullName evidence="1">Uncharacterized protein</fullName>
    </submittedName>
</protein>
<dbReference type="RefSeq" id="XP_013895946.1">
    <property type="nucleotide sequence ID" value="XM_014040492.1"/>
</dbReference>
<proteinExistence type="predicted"/>
<dbReference type="AlphaFoldDB" id="A0A0D2M6S0"/>
<evidence type="ECO:0000313" key="2">
    <source>
        <dbReference type="Proteomes" id="UP000054498"/>
    </source>
</evidence>
<dbReference type="KEGG" id="mng:MNEG_11034"/>
<gene>
    <name evidence="1" type="ORF">MNEG_11034</name>
</gene>
<sequence>MKKRAADDGPEGPHPKRMATALDAAARTAVKAIEAGRMPSEFDRPVVLSLLMRALAAPGASAAAVEGASGALVLLLQSEDDGAAAAAELLAAGSLHALAGALGAAGRAPGAAVRVLGGLLMAAGDISARVAMVRRMADTDGMLSGLVATLPNEDDPEPAECRTLTASILSMLAMPEGAAARIAALPGAAATLATAALSEHAAGARLHPLVTVLVQITGEGAARAWAPAAMNRVIDVMALAADDAESAGLAMITLQRLALAGGAAARRIAAHPAAMRAMANAAAGAADTVARGAAEAALHAVTSSCAEAKAAVASALAALLVANDAASRDRARALLQGAPLSLPPLAVAALGLAAGEVAALKAEVEALQSIPVNTRAAIVELAAAVRGRPG</sequence>
<evidence type="ECO:0000313" key="1">
    <source>
        <dbReference type="EMBL" id="KIY96926.1"/>
    </source>
</evidence>